<evidence type="ECO:0000259" key="5">
    <source>
        <dbReference type="SMART" id="SM00922"/>
    </source>
</evidence>
<keyword evidence="3" id="KW-0479">Metal-binding</keyword>
<evidence type="ECO:0000313" key="6">
    <source>
        <dbReference type="EMBL" id="MBC8610688.1"/>
    </source>
</evidence>
<dbReference type="GO" id="GO:0000287">
    <property type="term" value="F:magnesium ion binding"/>
    <property type="evidence" value="ECO:0007669"/>
    <property type="project" value="UniProtKB-ARBA"/>
</dbReference>
<comment type="function">
    <text evidence="1">Has no detectable activity with D-mannonate and with a panel of 70 other acid sugars (in vitro), in spite of the conservation of the residues that are expected to be important for catalytic activity and cofactor binding. May have evolved a divergent function.</text>
</comment>
<dbReference type="Pfam" id="PF02746">
    <property type="entry name" value="MR_MLE_N"/>
    <property type="match status" value="1"/>
</dbReference>
<dbReference type="InterPro" id="IPR029065">
    <property type="entry name" value="Enolase_C-like"/>
</dbReference>
<dbReference type="GO" id="GO:0009063">
    <property type="term" value="P:amino acid catabolic process"/>
    <property type="evidence" value="ECO:0007669"/>
    <property type="project" value="InterPro"/>
</dbReference>
<dbReference type="RefSeq" id="WP_093989312.1">
    <property type="nucleotide sequence ID" value="NZ_FYDD01000004.1"/>
</dbReference>
<dbReference type="SMART" id="SM00922">
    <property type="entry name" value="MR_MLE"/>
    <property type="match status" value="1"/>
</dbReference>
<dbReference type="Pfam" id="PF13378">
    <property type="entry name" value="MR_MLE_C"/>
    <property type="match status" value="1"/>
</dbReference>
<dbReference type="Gene3D" id="3.30.390.10">
    <property type="entry name" value="Enolase-like, N-terminal domain"/>
    <property type="match status" value="1"/>
</dbReference>
<dbReference type="Proteomes" id="UP000632659">
    <property type="component" value="Unassembled WGS sequence"/>
</dbReference>
<dbReference type="InterPro" id="IPR013341">
    <property type="entry name" value="Mandelate_racemase_N_dom"/>
</dbReference>
<dbReference type="InterPro" id="IPR029017">
    <property type="entry name" value="Enolase-like_N"/>
</dbReference>
<keyword evidence="7" id="KW-1185">Reference proteome</keyword>
<evidence type="ECO:0000256" key="2">
    <source>
        <dbReference type="ARBA" id="ARBA00010339"/>
    </source>
</evidence>
<dbReference type="PANTHER" id="PTHR48080">
    <property type="entry name" value="D-GALACTONATE DEHYDRATASE-RELATED"/>
    <property type="match status" value="1"/>
</dbReference>
<evidence type="ECO:0000256" key="1">
    <source>
        <dbReference type="ARBA" id="ARBA00003553"/>
    </source>
</evidence>
<dbReference type="FunFam" id="3.20.20.120:FF:000011">
    <property type="entry name" value="D-galactonate dehydratase family member VSWAT3_13707"/>
    <property type="match status" value="1"/>
</dbReference>
<dbReference type="SUPFAM" id="SSF51604">
    <property type="entry name" value="Enolase C-terminal domain-like"/>
    <property type="match status" value="1"/>
</dbReference>
<evidence type="ECO:0000256" key="3">
    <source>
        <dbReference type="ARBA" id="ARBA00022723"/>
    </source>
</evidence>
<dbReference type="PANTHER" id="PTHR48080:SF6">
    <property type="entry name" value="STARVATION-SENSING PROTEIN RSPA"/>
    <property type="match status" value="1"/>
</dbReference>
<proteinExistence type="inferred from homology"/>
<evidence type="ECO:0000256" key="4">
    <source>
        <dbReference type="ARBA" id="ARBA00022842"/>
    </source>
</evidence>
<gene>
    <name evidence="6" type="ORF">H8702_06060</name>
</gene>
<accession>A0A8J6PC30</accession>
<dbReference type="InterPro" id="IPR018110">
    <property type="entry name" value="Mandel_Rmase/mucon_lact_enz_CS"/>
</dbReference>
<comment type="similarity">
    <text evidence="2">Belongs to the mandelate racemase/muconate lactonizing enzyme family. GalD subfamily.</text>
</comment>
<dbReference type="AlphaFoldDB" id="A0A8J6PC30"/>
<organism evidence="6 7">
    <name type="scientific">Massiliimalia timonensis</name>
    <dbReference type="NCBI Taxonomy" id="1987501"/>
    <lineage>
        <taxon>Bacteria</taxon>
        <taxon>Bacillati</taxon>
        <taxon>Bacillota</taxon>
        <taxon>Clostridia</taxon>
        <taxon>Eubacteriales</taxon>
        <taxon>Oscillospiraceae</taxon>
        <taxon>Massiliimalia</taxon>
    </lineage>
</organism>
<keyword evidence="4" id="KW-0460">Magnesium</keyword>
<dbReference type="InterPro" id="IPR036849">
    <property type="entry name" value="Enolase-like_C_sf"/>
</dbReference>
<dbReference type="EMBL" id="JACRTL010000002">
    <property type="protein sequence ID" value="MBC8610688.1"/>
    <property type="molecule type" value="Genomic_DNA"/>
</dbReference>
<dbReference type="Gene3D" id="3.20.20.120">
    <property type="entry name" value="Enolase-like C-terminal domain"/>
    <property type="match status" value="1"/>
</dbReference>
<name>A0A8J6PC30_9FIRM</name>
<dbReference type="SFLD" id="SFLDS00001">
    <property type="entry name" value="Enolase"/>
    <property type="match status" value="1"/>
</dbReference>
<protein>
    <submittedName>
        <fullName evidence="6">Starvation-sensing protein RspA</fullName>
    </submittedName>
</protein>
<reference evidence="6" key="1">
    <citation type="submission" date="2020-08" db="EMBL/GenBank/DDBJ databases">
        <title>Genome public.</title>
        <authorList>
            <person name="Liu C."/>
            <person name="Sun Q."/>
        </authorList>
    </citation>
    <scope>NUCLEOTIDE SEQUENCE</scope>
    <source>
        <strain evidence="6">NSJ-15</strain>
    </source>
</reference>
<dbReference type="SUPFAM" id="SSF54826">
    <property type="entry name" value="Enolase N-terminal domain-like"/>
    <property type="match status" value="1"/>
</dbReference>
<dbReference type="InterPro" id="IPR034593">
    <property type="entry name" value="DgoD-like"/>
</dbReference>
<dbReference type="InterPro" id="IPR013342">
    <property type="entry name" value="Mandelate_racemase_C"/>
</dbReference>
<comment type="caution">
    <text evidence="6">The sequence shown here is derived from an EMBL/GenBank/DDBJ whole genome shotgun (WGS) entry which is preliminary data.</text>
</comment>
<sequence>MGTVTIRDVRAICTAPDGINLTVVKVETSEPGLYGLGCATFAYRTKAVRCVVEEYLKPLLVGRDASRIEDLWQLMNVNAYWRNGPISNNAVSGVDQALWDIKGKMAGMPVYELLGGKCREAVPLYLHADGRDFPALSEKIHAYLEAGVRYIRCQIGTYGGGKMSAATPPGSQPGMYLDPDQYARATVALFEKLRAEFGFEAEFCHDVHERVQPVEALRLAKQLEPYRLFFLEDLLSPEQGDWYRLLRQQTATPIAVGELFNNPKEFDFLIANRLIDFIRCHTSQLGGLTPARKLAAFAEVFGVRTAWHGPGDVSPVGHAANIHLDLATSNLGIQEWTPISETLAEVFPGCPVQKGGYIYANDRPGFGIDLDEKLAAKYPCEHPVTQWTQTRLVDGTVIHP</sequence>
<feature type="domain" description="Mandelate racemase/muconate lactonizing enzyme C-terminal" evidence="5">
    <location>
        <begin position="133"/>
        <end position="253"/>
    </location>
</feature>
<dbReference type="PROSITE" id="PS00908">
    <property type="entry name" value="MR_MLE_1"/>
    <property type="match status" value="1"/>
</dbReference>
<evidence type="ECO:0000313" key="7">
    <source>
        <dbReference type="Proteomes" id="UP000632659"/>
    </source>
</evidence>
<dbReference type="OrthoDB" id="9775391at2"/>